<dbReference type="NCBIfam" id="TIGR00229">
    <property type="entry name" value="sensory_box"/>
    <property type="match status" value="1"/>
</dbReference>
<dbReference type="PANTHER" id="PTHR44757:SF2">
    <property type="entry name" value="BIOFILM ARCHITECTURE MAINTENANCE PROTEIN MBAA"/>
    <property type="match status" value="1"/>
</dbReference>
<dbReference type="PANTHER" id="PTHR44757">
    <property type="entry name" value="DIGUANYLATE CYCLASE DGCP"/>
    <property type="match status" value="1"/>
</dbReference>
<name>A0A660LEW2_9ACTN</name>
<reference evidence="4 5" key="1">
    <citation type="submission" date="2018-10" db="EMBL/GenBank/DDBJ databases">
        <title>Genomic Encyclopedia of Archaeal and Bacterial Type Strains, Phase II (KMG-II): from individual species to whole genera.</title>
        <authorList>
            <person name="Goeker M."/>
        </authorList>
    </citation>
    <scope>NUCLEOTIDE SEQUENCE [LARGE SCALE GENOMIC DNA]</scope>
    <source>
        <strain evidence="4 5">DSM 14954</strain>
    </source>
</reference>
<feature type="domain" description="PAS" evidence="1">
    <location>
        <begin position="85"/>
        <end position="130"/>
    </location>
</feature>
<feature type="domain" description="PAC" evidence="2">
    <location>
        <begin position="164"/>
        <end position="216"/>
    </location>
</feature>
<dbReference type="InterPro" id="IPR029787">
    <property type="entry name" value="Nucleotide_cyclase"/>
</dbReference>
<feature type="domain" description="GGDEF" evidence="3">
    <location>
        <begin position="248"/>
        <end position="373"/>
    </location>
</feature>
<dbReference type="PROSITE" id="PS50113">
    <property type="entry name" value="PAC"/>
    <property type="match status" value="1"/>
</dbReference>
<dbReference type="PROSITE" id="PS50887">
    <property type="entry name" value="GGDEF"/>
    <property type="match status" value="1"/>
</dbReference>
<protein>
    <submittedName>
        <fullName evidence="4">PAS domain S-box-containing protein/diguanylate cyclase (GGDEF)-like protein</fullName>
    </submittedName>
</protein>
<dbReference type="Gene3D" id="3.30.450.20">
    <property type="entry name" value="PAS domain"/>
    <property type="match status" value="1"/>
</dbReference>
<accession>A0A660LEW2</accession>
<organism evidence="4 5">
    <name type="scientific">Solirubrobacter pauli</name>
    <dbReference type="NCBI Taxonomy" id="166793"/>
    <lineage>
        <taxon>Bacteria</taxon>
        <taxon>Bacillati</taxon>
        <taxon>Actinomycetota</taxon>
        <taxon>Thermoleophilia</taxon>
        <taxon>Solirubrobacterales</taxon>
        <taxon>Solirubrobacteraceae</taxon>
        <taxon>Solirubrobacter</taxon>
    </lineage>
</organism>
<dbReference type="SUPFAM" id="SSF55785">
    <property type="entry name" value="PYP-like sensor domain (PAS domain)"/>
    <property type="match status" value="1"/>
</dbReference>
<comment type="caution">
    <text evidence="4">The sequence shown here is derived from an EMBL/GenBank/DDBJ whole genome shotgun (WGS) entry which is preliminary data.</text>
</comment>
<dbReference type="EMBL" id="RBIL01000001">
    <property type="protein sequence ID" value="RKQ93622.1"/>
    <property type="molecule type" value="Genomic_DNA"/>
</dbReference>
<dbReference type="SMART" id="SM00086">
    <property type="entry name" value="PAC"/>
    <property type="match status" value="1"/>
</dbReference>
<dbReference type="PROSITE" id="PS50112">
    <property type="entry name" value="PAS"/>
    <property type="match status" value="1"/>
</dbReference>
<dbReference type="InterPro" id="IPR043128">
    <property type="entry name" value="Rev_trsase/Diguanyl_cyclase"/>
</dbReference>
<evidence type="ECO:0000259" key="1">
    <source>
        <dbReference type="PROSITE" id="PS50112"/>
    </source>
</evidence>
<evidence type="ECO:0000313" key="4">
    <source>
        <dbReference type="EMBL" id="RKQ93622.1"/>
    </source>
</evidence>
<dbReference type="InterPro" id="IPR052155">
    <property type="entry name" value="Biofilm_reg_signaling"/>
</dbReference>
<proteinExistence type="predicted"/>
<dbReference type="InterPro" id="IPR013656">
    <property type="entry name" value="PAS_4"/>
</dbReference>
<dbReference type="Pfam" id="PF08448">
    <property type="entry name" value="PAS_4"/>
    <property type="match status" value="1"/>
</dbReference>
<dbReference type="InterPro" id="IPR001610">
    <property type="entry name" value="PAC"/>
</dbReference>
<dbReference type="CDD" id="cd01949">
    <property type="entry name" value="GGDEF"/>
    <property type="match status" value="1"/>
</dbReference>
<evidence type="ECO:0000313" key="5">
    <source>
        <dbReference type="Proteomes" id="UP000278962"/>
    </source>
</evidence>
<dbReference type="CDD" id="cd00130">
    <property type="entry name" value="PAS"/>
    <property type="match status" value="1"/>
</dbReference>
<gene>
    <name evidence="4" type="ORF">C8N24_3492</name>
</gene>
<dbReference type="Gene3D" id="3.30.70.270">
    <property type="match status" value="1"/>
</dbReference>
<dbReference type="SUPFAM" id="SSF55073">
    <property type="entry name" value="Nucleotide cyclase"/>
    <property type="match status" value="1"/>
</dbReference>
<dbReference type="InterPro" id="IPR000160">
    <property type="entry name" value="GGDEF_dom"/>
</dbReference>
<dbReference type="InterPro" id="IPR035965">
    <property type="entry name" value="PAS-like_dom_sf"/>
</dbReference>
<dbReference type="InterPro" id="IPR000014">
    <property type="entry name" value="PAS"/>
</dbReference>
<dbReference type="FunFam" id="3.30.70.270:FF:000001">
    <property type="entry name" value="Diguanylate cyclase domain protein"/>
    <property type="match status" value="1"/>
</dbReference>
<dbReference type="Proteomes" id="UP000278962">
    <property type="component" value="Unassembled WGS sequence"/>
</dbReference>
<dbReference type="AlphaFoldDB" id="A0A660LEW2"/>
<dbReference type="SMART" id="SM00091">
    <property type="entry name" value="PAS"/>
    <property type="match status" value="1"/>
</dbReference>
<dbReference type="NCBIfam" id="TIGR00254">
    <property type="entry name" value="GGDEF"/>
    <property type="match status" value="1"/>
</dbReference>
<sequence length="373" mass="40702">MWELSGGELTRTWASEEARRRADLPCDRAQLAAACQAQAPAVLEWPGEADTWWRVQITPLGGTSVLAAFMDITAHRAHLRSLRASEHLNGEILSRLQEGVVVVDMDARVVVVNDAAAALFGVAVQDIADRPVSGIPVDLLDDHGHLLSDEQQPLTRALLGEEVSDQVVRFVRRDGSLLWVEIHANPLRDEHGEQYGAVASYDDVTARVEQDRRTRHEADHDALTGLANRRALERTLEAALGRAAARSRAVGVVMLDLDGFKAINDTRGHAAGDSALREVAARLRRCVRERDLVARLGGDEFVVVLTDLDRVDAVADSVERVREALTPSFDDMELRAAIGVALYPSDGGTADDLLAHADRAMYVDKGARNGSLR</sequence>
<evidence type="ECO:0000259" key="2">
    <source>
        <dbReference type="PROSITE" id="PS50113"/>
    </source>
</evidence>
<dbReference type="SMART" id="SM00267">
    <property type="entry name" value="GGDEF"/>
    <property type="match status" value="1"/>
</dbReference>
<dbReference type="InterPro" id="IPR000700">
    <property type="entry name" value="PAS-assoc_C"/>
</dbReference>
<evidence type="ECO:0000259" key="3">
    <source>
        <dbReference type="PROSITE" id="PS50887"/>
    </source>
</evidence>
<keyword evidence="5" id="KW-1185">Reference proteome</keyword>
<dbReference type="Pfam" id="PF00990">
    <property type="entry name" value="GGDEF"/>
    <property type="match status" value="1"/>
</dbReference>